<comment type="caution">
    <text evidence="2">The sequence shown here is derived from an EMBL/GenBank/DDBJ whole genome shotgun (WGS) entry which is preliminary data.</text>
</comment>
<feature type="region of interest" description="Disordered" evidence="1">
    <location>
        <begin position="329"/>
        <end position="369"/>
    </location>
</feature>
<sequence>MAPHLASMCSKMASSSHTKGVTDLQQNHLRTKMPRTIIPAIPLPYVQKRRKNQAERIQVLKKVETAAAVATEASLPETQEDLSQSNTLTKTLVDGEDHQVVSNLNKPVTSHPSEIRFECAYQDMICKETIKPVSNKSPVEIEETTYSERDEVKAETINLMKNYPKQESKGRTGNLSKGPSVVIDSNQECMFSLASHKVALDKDSTNLSPMNEKICQPMRLSPQQTFGSNNVNYNGSVVIASHLNSTGSSPAPLQAVVQAAPVYGYGKPPPGYHSQVPSSNQHMPAVYSMQPPPPPVHYLPSDEFLNGLFTNEFSRKQIILSGLTDRFSPSAAPSEAHHPHNSTTLNSFHGSHTSTQDNDSGAPFFKQNSTNIFRNGGNEQVEDLRSTCSKSSANRSLEQFSLPLLLRNQATQIDMFGGLPEYLITQFADPVFADCTLELRYSDDRDTPICIPGHSLIFARSITLKEMILTARRESEGMTSRTLLIETHDRFLCTNGFYMAIHRLYGSSLLDLGPIIPMCPASQQNVPFTVTTTDRFNLALGYAAAGHLLKLDGVVNRGCEIAGLALNWETLEKGLDFALDGGLEDQWTIQGWDYRSAFATYGPGVNMIILKAMELICHNFPVSFELDTSVGEAKFAPRLPTISYKRQSSLSSRLSQIRFGDYATEDPQHLSDCQTPCVILSRVLLNLPWNLLQFLFESSHLTSTIGNLAARHRVLSDIVQEREKRRLDIVTCLKLNSEDLEFSREWEAVGWEESVKDLCQGDRWPRLTRTRANLNILKP</sequence>
<feature type="compositionally biased region" description="Polar residues" evidence="1">
    <location>
        <begin position="12"/>
        <end position="24"/>
    </location>
</feature>
<reference evidence="2" key="1">
    <citation type="submission" date="2020-10" db="EMBL/GenBank/DDBJ databases">
        <authorList>
            <person name="Muller C M."/>
        </authorList>
    </citation>
    <scope>NUCLEOTIDE SEQUENCE</scope>
    <source>
        <strain evidence="2">THUN-12</strain>
    </source>
</reference>
<protein>
    <submittedName>
        <fullName evidence="2">BgTH12-07302</fullName>
    </submittedName>
</protein>
<evidence type="ECO:0000256" key="1">
    <source>
        <dbReference type="SAM" id="MobiDB-lite"/>
    </source>
</evidence>
<proteinExistence type="predicted"/>
<name>A0A9W4GIL6_BLUGR</name>
<dbReference type="EMBL" id="CAJHIT010000010">
    <property type="protein sequence ID" value="CAD6506376.1"/>
    <property type="molecule type" value="Genomic_DNA"/>
</dbReference>
<evidence type="ECO:0000313" key="2">
    <source>
        <dbReference type="EMBL" id="CAD6506376.1"/>
    </source>
</evidence>
<feature type="compositionally biased region" description="Polar residues" evidence="1">
    <location>
        <begin position="341"/>
        <end position="359"/>
    </location>
</feature>
<gene>
    <name evidence="2" type="ORF">BGTH12_LOCUS7734</name>
</gene>
<dbReference type="AlphaFoldDB" id="A0A9W4GIL6"/>
<dbReference type="Proteomes" id="UP000683417">
    <property type="component" value="Unassembled WGS sequence"/>
</dbReference>
<accession>A0A9W4GIL6</accession>
<organism evidence="2 3">
    <name type="scientific">Blumeria graminis f. sp. triticale</name>
    <dbReference type="NCBI Taxonomy" id="1689686"/>
    <lineage>
        <taxon>Eukaryota</taxon>
        <taxon>Fungi</taxon>
        <taxon>Dikarya</taxon>
        <taxon>Ascomycota</taxon>
        <taxon>Pezizomycotina</taxon>
        <taxon>Leotiomycetes</taxon>
        <taxon>Erysiphales</taxon>
        <taxon>Erysiphaceae</taxon>
        <taxon>Blumeria</taxon>
    </lineage>
</organism>
<feature type="region of interest" description="Disordered" evidence="1">
    <location>
        <begin position="1"/>
        <end position="24"/>
    </location>
</feature>
<evidence type="ECO:0000313" key="3">
    <source>
        <dbReference type="Proteomes" id="UP000683417"/>
    </source>
</evidence>